<feature type="signal peptide" evidence="1">
    <location>
        <begin position="1"/>
        <end position="18"/>
    </location>
</feature>
<evidence type="ECO:0000313" key="3">
    <source>
        <dbReference type="Proteomes" id="UP000823941"/>
    </source>
</evidence>
<comment type="caution">
    <text evidence="2">The sequence shown here is derived from an EMBL/GenBank/DDBJ whole genome shotgun (WGS) entry which is preliminary data.</text>
</comment>
<keyword evidence="1" id="KW-0732">Signal</keyword>
<dbReference type="Proteomes" id="UP000823941">
    <property type="component" value="Chromosome 17"/>
</dbReference>
<reference evidence="2 3" key="1">
    <citation type="submission" date="2021-06" db="EMBL/GenBank/DDBJ databases">
        <title>A haploid diamondback moth (Plutella xylostella L.) genome assembly resolves 31 chromosomes and identifies a diamide resistance mutation.</title>
        <authorList>
            <person name="Ward C.M."/>
            <person name="Perry K.D."/>
            <person name="Baker G."/>
            <person name="Powis K."/>
            <person name="Heckel D.G."/>
            <person name="Baxter S.W."/>
        </authorList>
    </citation>
    <scope>NUCLEOTIDE SEQUENCE [LARGE SCALE GENOMIC DNA]</scope>
    <source>
        <strain evidence="2 3">LV</strain>
        <tissue evidence="2">Single pupa</tissue>
    </source>
</reference>
<sequence length="160" mass="17086">MKAPVLPWLLATLLLAEGSSPDRRPQFTTEPPARLLWPATRGATAVCRASGHPTPEVHWVTTEGQVLTTIPGLRYGGGGRCLLLAPGVRSYFHICVLLHVIVICLTSSVGDMLSPSPGISGRSRAFPGVAGCSRACPGKPRRRRVTRSTRLVADNLVSNI</sequence>
<keyword evidence="3" id="KW-1185">Reference proteome</keyword>
<dbReference type="EMBL" id="JAHIBW010000017">
    <property type="protein sequence ID" value="KAG7302820.1"/>
    <property type="molecule type" value="Genomic_DNA"/>
</dbReference>
<gene>
    <name evidence="2" type="ORF">JYU34_012799</name>
</gene>
<dbReference type="InterPro" id="IPR013783">
    <property type="entry name" value="Ig-like_fold"/>
</dbReference>
<evidence type="ECO:0000256" key="1">
    <source>
        <dbReference type="SAM" id="SignalP"/>
    </source>
</evidence>
<organism evidence="2 3">
    <name type="scientific">Plutella xylostella</name>
    <name type="common">Diamondback moth</name>
    <name type="synonym">Plutella maculipennis</name>
    <dbReference type="NCBI Taxonomy" id="51655"/>
    <lineage>
        <taxon>Eukaryota</taxon>
        <taxon>Metazoa</taxon>
        <taxon>Ecdysozoa</taxon>
        <taxon>Arthropoda</taxon>
        <taxon>Hexapoda</taxon>
        <taxon>Insecta</taxon>
        <taxon>Pterygota</taxon>
        <taxon>Neoptera</taxon>
        <taxon>Endopterygota</taxon>
        <taxon>Lepidoptera</taxon>
        <taxon>Glossata</taxon>
        <taxon>Ditrysia</taxon>
        <taxon>Yponomeutoidea</taxon>
        <taxon>Plutellidae</taxon>
        <taxon>Plutella</taxon>
    </lineage>
</organism>
<accession>A0ABQ7QDH2</accession>
<evidence type="ECO:0000313" key="2">
    <source>
        <dbReference type="EMBL" id="KAG7302820.1"/>
    </source>
</evidence>
<dbReference type="InterPro" id="IPR036179">
    <property type="entry name" value="Ig-like_dom_sf"/>
</dbReference>
<evidence type="ECO:0008006" key="4">
    <source>
        <dbReference type="Google" id="ProtNLM"/>
    </source>
</evidence>
<dbReference type="SUPFAM" id="SSF48726">
    <property type="entry name" value="Immunoglobulin"/>
    <property type="match status" value="1"/>
</dbReference>
<name>A0ABQ7QDH2_PLUXY</name>
<proteinExistence type="predicted"/>
<dbReference type="Gene3D" id="2.60.40.10">
    <property type="entry name" value="Immunoglobulins"/>
    <property type="match status" value="1"/>
</dbReference>
<feature type="chain" id="PRO_5046580640" description="Ig-like domain-containing protein" evidence="1">
    <location>
        <begin position="19"/>
        <end position="160"/>
    </location>
</feature>
<protein>
    <recommendedName>
        <fullName evidence="4">Ig-like domain-containing protein</fullName>
    </recommendedName>
</protein>